<protein>
    <submittedName>
        <fullName evidence="4">Unannotated protein</fullName>
    </submittedName>
</protein>
<dbReference type="GO" id="GO:0016787">
    <property type="term" value="F:hydrolase activity"/>
    <property type="evidence" value="ECO:0007669"/>
    <property type="project" value="UniProtKB-KW"/>
</dbReference>
<dbReference type="InterPro" id="IPR020476">
    <property type="entry name" value="Nudix_hydrolase"/>
</dbReference>
<evidence type="ECO:0000313" key="4">
    <source>
        <dbReference type="EMBL" id="CAB4796722.1"/>
    </source>
</evidence>
<proteinExistence type="predicted"/>
<dbReference type="AlphaFoldDB" id="A0A6J6XIY8"/>
<dbReference type="Gene3D" id="3.90.79.10">
    <property type="entry name" value="Nucleoside Triphosphate Pyrophosphohydrolase"/>
    <property type="match status" value="1"/>
</dbReference>
<reference evidence="4" key="1">
    <citation type="submission" date="2020-05" db="EMBL/GenBank/DDBJ databases">
        <authorList>
            <person name="Chiriac C."/>
            <person name="Salcher M."/>
            <person name="Ghai R."/>
            <person name="Kavagutti S V."/>
        </authorList>
    </citation>
    <scope>NUCLEOTIDE SEQUENCE</scope>
</reference>
<feature type="domain" description="Nudix hydrolase" evidence="3">
    <location>
        <begin position="26"/>
        <end position="166"/>
    </location>
</feature>
<dbReference type="SUPFAM" id="SSF55811">
    <property type="entry name" value="Nudix"/>
    <property type="match status" value="1"/>
</dbReference>
<evidence type="ECO:0000256" key="2">
    <source>
        <dbReference type="ARBA" id="ARBA00022801"/>
    </source>
</evidence>
<dbReference type="PANTHER" id="PTHR43046">
    <property type="entry name" value="GDP-MANNOSE MANNOSYL HYDROLASE"/>
    <property type="match status" value="1"/>
</dbReference>
<dbReference type="Pfam" id="PF00293">
    <property type="entry name" value="NUDIX"/>
    <property type="match status" value="1"/>
</dbReference>
<dbReference type="PANTHER" id="PTHR43046:SF14">
    <property type="entry name" value="MUTT_NUDIX FAMILY PROTEIN"/>
    <property type="match status" value="1"/>
</dbReference>
<comment type="cofactor">
    <cofactor evidence="1">
        <name>Mg(2+)</name>
        <dbReference type="ChEBI" id="CHEBI:18420"/>
    </cofactor>
</comment>
<sequence length="181" mass="20243">MSDANGMSGADDISGMSDTSDISALRIREAVRGLVVDSEGRVLLVRFEFPAGTRWALPGGGLDAGETHHDALRRELAEEVGLHDPLIGAHLWNRLHIVAFMSGEFDGQREQIYEVDVPAGFDPQPQFSWEQLNAEFVFELRWWTLTELKQARVDTAPRDLVRLLHNYLTMGPPPQPIDVEP</sequence>
<dbReference type="EMBL" id="CAFAAI010000117">
    <property type="protein sequence ID" value="CAB4796722.1"/>
    <property type="molecule type" value="Genomic_DNA"/>
</dbReference>
<dbReference type="PROSITE" id="PS00893">
    <property type="entry name" value="NUDIX_BOX"/>
    <property type="match status" value="1"/>
</dbReference>
<dbReference type="PRINTS" id="PR00502">
    <property type="entry name" value="NUDIXFAMILY"/>
</dbReference>
<dbReference type="InterPro" id="IPR000086">
    <property type="entry name" value="NUDIX_hydrolase_dom"/>
</dbReference>
<dbReference type="InterPro" id="IPR015797">
    <property type="entry name" value="NUDIX_hydrolase-like_dom_sf"/>
</dbReference>
<dbReference type="InterPro" id="IPR020084">
    <property type="entry name" value="NUDIX_hydrolase_CS"/>
</dbReference>
<keyword evidence="2" id="KW-0378">Hydrolase</keyword>
<evidence type="ECO:0000259" key="3">
    <source>
        <dbReference type="PROSITE" id="PS51462"/>
    </source>
</evidence>
<dbReference type="PROSITE" id="PS51462">
    <property type="entry name" value="NUDIX"/>
    <property type="match status" value="1"/>
</dbReference>
<organism evidence="4">
    <name type="scientific">freshwater metagenome</name>
    <dbReference type="NCBI Taxonomy" id="449393"/>
    <lineage>
        <taxon>unclassified sequences</taxon>
        <taxon>metagenomes</taxon>
        <taxon>ecological metagenomes</taxon>
    </lineage>
</organism>
<gene>
    <name evidence="4" type="ORF">UFOPK2992_00779</name>
</gene>
<evidence type="ECO:0000256" key="1">
    <source>
        <dbReference type="ARBA" id="ARBA00001946"/>
    </source>
</evidence>
<accession>A0A6J6XIY8</accession>
<name>A0A6J6XIY8_9ZZZZ</name>